<dbReference type="Gene3D" id="3.40.50.300">
    <property type="entry name" value="P-loop containing nucleotide triphosphate hydrolases"/>
    <property type="match status" value="1"/>
</dbReference>
<evidence type="ECO:0000256" key="1">
    <source>
        <dbReference type="ARBA" id="ARBA00022490"/>
    </source>
</evidence>
<keyword evidence="5 10" id="KW-0547">Nucleotide-binding</keyword>
<feature type="binding site" evidence="10">
    <location>
        <position position="294"/>
    </location>
    <ligand>
        <name>Zn(2+)</name>
        <dbReference type="ChEBI" id="CHEBI:29105"/>
    </ligand>
</feature>
<feature type="domain" description="CP-type G" evidence="13">
    <location>
        <begin position="111"/>
        <end position="266"/>
    </location>
</feature>
<keyword evidence="4 10" id="KW-0699">rRNA-binding</keyword>
<comment type="caution">
    <text evidence="14">The sequence shown here is derived from an EMBL/GenBank/DDBJ whole genome shotgun (WGS) entry which is preliminary data.</text>
</comment>
<evidence type="ECO:0000313" key="14">
    <source>
        <dbReference type="EMBL" id="MEM5501624.1"/>
    </source>
</evidence>
<dbReference type="EC" id="3.6.1.-" evidence="10"/>
<organism evidence="14 15">
    <name type="scientific">Ahrensia kielensis</name>
    <dbReference type="NCBI Taxonomy" id="76980"/>
    <lineage>
        <taxon>Bacteria</taxon>
        <taxon>Pseudomonadati</taxon>
        <taxon>Pseudomonadota</taxon>
        <taxon>Alphaproteobacteria</taxon>
        <taxon>Hyphomicrobiales</taxon>
        <taxon>Ahrensiaceae</taxon>
        <taxon>Ahrensia</taxon>
    </lineage>
</organism>
<dbReference type="InterPro" id="IPR004881">
    <property type="entry name" value="Ribosome_biogen_GTPase_RsgA"/>
</dbReference>
<reference evidence="14 15" key="1">
    <citation type="submission" date="2024-03" db="EMBL/GenBank/DDBJ databases">
        <title>Community enrichment and isolation of bacterial strains for fucoidan degradation.</title>
        <authorList>
            <person name="Sichert A."/>
        </authorList>
    </citation>
    <scope>NUCLEOTIDE SEQUENCE [LARGE SCALE GENOMIC DNA]</scope>
    <source>
        <strain evidence="14 15">AS62</strain>
    </source>
</reference>
<dbReference type="SUPFAM" id="SSF52540">
    <property type="entry name" value="P-loop containing nucleoside triphosphate hydrolases"/>
    <property type="match status" value="1"/>
</dbReference>
<dbReference type="PROSITE" id="PS51721">
    <property type="entry name" value="G_CP"/>
    <property type="match status" value="1"/>
</dbReference>
<evidence type="ECO:0000313" key="15">
    <source>
        <dbReference type="Proteomes" id="UP001477870"/>
    </source>
</evidence>
<keyword evidence="1 10" id="KW-0963">Cytoplasm</keyword>
<feature type="binding site" evidence="10">
    <location>
        <begin position="156"/>
        <end position="159"/>
    </location>
    <ligand>
        <name>GTP</name>
        <dbReference type="ChEBI" id="CHEBI:37565"/>
    </ligand>
</feature>
<accession>A0ABU9T671</accession>
<dbReference type="InterPro" id="IPR030378">
    <property type="entry name" value="G_CP_dom"/>
</dbReference>
<keyword evidence="15" id="KW-1185">Reference proteome</keyword>
<comment type="function">
    <text evidence="10">One of several proteins that assist in the late maturation steps of the functional core of the 30S ribosomal subunit. Helps release RbfA from mature subunits. May play a role in the assembly of ribosomal proteins into the subunit. Circularly permuted GTPase that catalyzes slow GTP hydrolysis, GTPase activity is stimulated by the 30S ribosomal subunit.</text>
</comment>
<comment type="similarity">
    <text evidence="10">Belongs to the TRAFAC class YlqF/YawG GTPase family. RsgA subfamily.</text>
</comment>
<evidence type="ECO:0000256" key="8">
    <source>
        <dbReference type="ARBA" id="ARBA00022884"/>
    </source>
</evidence>
<keyword evidence="9 10" id="KW-0342">GTP-binding</keyword>
<evidence type="ECO:0000256" key="4">
    <source>
        <dbReference type="ARBA" id="ARBA00022730"/>
    </source>
</evidence>
<keyword evidence="7 10" id="KW-0862">Zinc</keyword>
<dbReference type="PANTHER" id="PTHR32120">
    <property type="entry name" value="SMALL RIBOSOMAL SUBUNIT BIOGENESIS GTPASE RSGA"/>
    <property type="match status" value="1"/>
</dbReference>
<evidence type="ECO:0000256" key="7">
    <source>
        <dbReference type="ARBA" id="ARBA00022833"/>
    </source>
</evidence>
<keyword evidence="6 10" id="KW-0378">Hydrolase</keyword>
<comment type="subcellular location">
    <subcellularLocation>
        <location evidence="10">Cytoplasm</location>
    </subcellularLocation>
</comment>
<comment type="cofactor">
    <cofactor evidence="10">
        <name>Zn(2+)</name>
        <dbReference type="ChEBI" id="CHEBI:29105"/>
    </cofactor>
    <text evidence="10">Binds 1 zinc ion per subunit.</text>
</comment>
<dbReference type="RefSeq" id="WP_342848086.1">
    <property type="nucleotide sequence ID" value="NZ_JBBMQO010000004.1"/>
</dbReference>
<dbReference type="Proteomes" id="UP001477870">
    <property type="component" value="Unassembled WGS sequence"/>
</dbReference>
<dbReference type="CDD" id="cd01854">
    <property type="entry name" value="YjeQ_EngC"/>
    <property type="match status" value="1"/>
</dbReference>
<keyword evidence="2 10" id="KW-0690">Ribosome biogenesis</keyword>
<keyword evidence="3 10" id="KW-0479">Metal-binding</keyword>
<protein>
    <recommendedName>
        <fullName evidence="10">Small ribosomal subunit biogenesis GTPase RsgA</fullName>
        <ecNumber evidence="10">3.6.1.-</ecNumber>
    </recommendedName>
</protein>
<evidence type="ECO:0000256" key="2">
    <source>
        <dbReference type="ARBA" id="ARBA00022517"/>
    </source>
</evidence>
<feature type="binding site" evidence="10">
    <location>
        <position position="302"/>
    </location>
    <ligand>
        <name>Zn(2+)</name>
        <dbReference type="ChEBI" id="CHEBI:29105"/>
    </ligand>
</feature>
<dbReference type="NCBIfam" id="TIGR00157">
    <property type="entry name" value="ribosome small subunit-dependent GTPase A"/>
    <property type="match status" value="1"/>
</dbReference>
<dbReference type="PANTHER" id="PTHR32120:SF10">
    <property type="entry name" value="SMALL RIBOSOMAL SUBUNIT BIOGENESIS GTPASE RSGA"/>
    <property type="match status" value="1"/>
</dbReference>
<dbReference type="InterPro" id="IPR027417">
    <property type="entry name" value="P-loop_NTPase"/>
</dbReference>
<feature type="binding site" evidence="10">
    <location>
        <begin position="208"/>
        <end position="216"/>
    </location>
    <ligand>
        <name>GTP</name>
        <dbReference type="ChEBI" id="CHEBI:37565"/>
    </ligand>
</feature>
<evidence type="ECO:0000256" key="10">
    <source>
        <dbReference type="HAMAP-Rule" id="MF_01820"/>
    </source>
</evidence>
<dbReference type="PROSITE" id="PS50936">
    <property type="entry name" value="ENGC_GTPASE"/>
    <property type="match status" value="1"/>
</dbReference>
<feature type="region of interest" description="Disordered" evidence="11">
    <location>
        <begin position="329"/>
        <end position="361"/>
    </location>
</feature>
<evidence type="ECO:0000256" key="9">
    <source>
        <dbReference type="ARBA" id="ARBA00023134"/>
    </source>
</evidence>
<gene>
    <name evidence="10 14" type="primary">rsgA</name>
    <name evidence="14" type="ORF">WNY59_08490</name>
</gene>
<proteinExistence type="inferred from homology"/>
<feature type="compositionally biased region" description="Polar residues" evidence="11">
    <location>
        <begin position="342"/>
        <end position="354"/>
    </location>
</feature>
<feature type="binding site" evidence="10">
    <location>
        <position position="289"/>
    </location>
    <ligand>
        <name>Zn(2+)</name>
        <dbReference type="ChEBI" id="CHEBI:29105"/>
    </ligand>
</feature>
<comment type="subunit">
    <text evidence="10">Monomer. Associates with 30S ribosomal subunit, binds 16S rRNA.</text>
</comment>
<evidence type="ECO:0000259" key="13">
    <source>
        <dbReference type="PROSITE" id="PS51721"/>
    </source>
</evidence>
<evidence type="ECO:0000256" key="6">
    <source>
        <dbReference type="ARBA" id="ARBA00022801"/>
    </source>
</evidence>
<dbReference type="Pfam" id="PF03193">
    <property type="entry name" value="RsgA_GTPase"/>
    <property type="match status" value="1"/>
</dbReference>
<evidence type="ECO:0000256" key="3">
    <source>
        <dbReference type="ARBA" id="ARBA00022723"/>
    </source>
</evidence>
<evidence type="ECO:0000259" key="12">
    <source>
        <dbReference type="PROSITE" id="PS50936"/>
    </source>
</evidence>
<sequence length="361" mass="39787">MTRDYSQFLPPSASGKTTIRERSPLEKLGWKPFFSQQTSVDDLTHTPPVRVVEVHRSGLHVLGEGLDITIPPRSDATVGDWLLYDQLSPPDSKVLERKSVLERRAPGSDRKKQLIAANVDTVFIVSSCNKDFNIARLERYVALAFEADVTPVILLTKADLCDDPSPYVDKASAISNRVLVEVLNALSTDPITKLAPWCKPGQTIAFLGSSGVGKSTLVNTLFMDEVAETGAIRDDDSKGRHTTTRRQLHFTSTHCAVVDTPGMRELQLTDVEAGISHLFGDMVALAGQCRFNDCKHDTEPGCAIQAALTRGDIDPARLARWNKLAAEEDFNSSSLTERKSASKSFQKRINSVQQKSRKPKK</sequence>
<dbReference type="Gene3D" id="1.10.40.50">
    <property type="entry name" value="Probable gtpase engc, domain 3"/>
    <property type="match status" value="1"/>
</dbReference>
<dbReference type="InterPro" id="IPR010914">
    <property type="entry name" value="RsgA_GTPase_dom"/>
</dbReference>
<feature type="domain" description="EngC GTPase" evidence="12">
    <location>
        <begin position="117"/>
        <end position="264"/>
    </location>
</feature>
<evidence type="ECO:0000256" key="11">
    <source>
        <dbReference type="SAM" id="MobiDB-lite"/>
    </source>
</evidence>
<evidence type="ECO:0000256" key="5">
    <source>
        <dbReference type="ARBA" id="ARBA00022741"/>
    </source>
</evidence>
<dbReference type="HAMAP" id="MF_01820">
    <property type="entry name" value="GTPase_RsgA"/>
    <property type="match status" value="1"/>
</dbReference>
<name>A0ABU9T671_9HYPH</name>
<keyword evidence="8 10" id="KW-0694">RNA-binding</keyword>
<dbReference type="EMBL" id="JBBMQO010000004">
    <property type="protein sequence ID" value="MEM5501624.1"/>
    <property type="molecule type" value="Genomic_DNA"/>
</dbReference>
<feature type="binding site" evidence="10">
    <location>
        <position position="296"/>
    </location>
    <ligand>
        <name>Zn(2+)</name>
        <dbReference type="ChEBI" id="CHEBI:29105"/>
    </ligand>
</feature>